<keyword evidence="3" id="KW-1185">Reference proteome</keyword>
<dbReference type="AlphaFoldDB" id="A0A9P5P628"/>
<evidence type="ECO:0000313" key="2">
    <source>
        <dbReference type="EMBL" id="KAF9045864.1"/>
    </source>
</evidence>
<reference evidence="2" key="1">
    <citation type="submission" date="2020-11" db="EMBL/GenBank/DDBJ databases">
        <authorList>
            <consortium name="DOE Joint Genome Institute"/>
            <person name="Ahrendt S."/>
            <person name="Riley R."/>
            <person name="Andreopoulos W."/>
            <person name="Labutti K."/>
            <person name="Pangilinan J."/>
            <person name="Ruiz-Duenas F.J."/>
            <person name="Barrasa J.M."/>
            <person name="Sanchez-Garcia M."/>
            <person name="Camarero S."/>
            <person name="Miyauchi S."/>
            <person name="Serrano A."/>
            <person name="Linde D."/>
            <person name="Babiker R."/>
            <person name="Drula E."/>
            <person name="Ayuso-Fernandez I."/>
            <person name="Pacheco R."/>
            <person name="Padilla G."/>
            <person name="Ferreira P."/>
            <person name="Barriuso J."/>
            <person name="Kellner H."/>
            <person name="Castanera R."/>
            <person name="Alfaro M."/>
            <person name="Ramirez L."/>
            <person name="Pisabarro A.G."/>
            <person name="Kuo A."/>
            <person name="Tritt A."/>
            <person name="Lipzen A."/>
            <person name="He G."/>
            <person name="Yan M."/>
            <person name="Ng V."/>
            <person name="Cullen D."/>
            <person name="Martin F."/>
            <person name="Rosso M.-N."/>
            <person name="Henrissat B."/>
            <person name="Hibbett D."/>
            <person name="Martinez A.T."/>
            <person name="Grigoriev I.V."/>
        </authorList>
    </citation>
    <scope>NUCLEOTIDE SEQUENCE</scope>
    <source>
        <strain evidence="2">AH 40177</strain>
    </source>
</reference>
<accession>A0A9P5P628</accession>
<protein>
    <submittedName>
        <fullName evidence="2">Uncharacterized protein</fullName>
    </submittedName>
</protein>
<evidence type="ECO:0000313" key="3">
    <source>
        <dbReference type="Proteomes" id="UP000772434"/>
    </source>
</evidence>
<gene>
    <name evidence="2" type="ORF">BDP27DRAFT_1434586</name>
</gene>
<dbReference type="Proteomes" id="UP000772434">
    <property type="component" value="Unassembled WGS sequence"/>
</dbReference>
<comment type="caution">
    <text evidence="2">The sequence shown here is derived from an EMBL/GenBank/DDBJ whole genome shotgun (WGS) entry which is preliminary data.</text>
</comment>
<organism evidence="2 3">
    <name type="scientific">Rhodocollybia butyracea</name>
    <dbReference type="NCBI Taxonomy" id="206335"/>
    <lineage>
        <taxon>Eukaryota</taxon>
        <taxon>Fungi</taxon>
        <taxon>Dikarya</taxon>
        <taxon>Basidiomycota</taxon>
        <taxon>Agaricomycotina</taxon>
        <taxon>Agaricomycetes</taxon>
        <taxon>Agaricomycetidae</taxon>
        <taxon>Agaricales</taxon>
        <taxon>Marasmiineae</taxon>
        <taxon>Omphalotaceae</taxon>
        <taxon>Rhodocollybia</taxon>
    </lineage>
</organism>
<proteinExistence type="predicted"/>
<sequence>MSLICPGSTLPSIECQARKLKCSWLPEAGDRKRVKVDHDEVATLTSEVTGLCREVVMMREEMMLEQNRAHNNIRRLIDAVDSLREELAELRLRKPKSKGKDGKGKEKEKPREEEDEE</sequence>
<feature type="region of interest" description="Disordered" evidence="1">
    <location>
        <begin position="92"/>
        <end position="117"/>
    </location>
</feature>
<name>A0A9P5P628_9AGAR</name>
<evidence type="ECO:0000256" key="1">
    <source>
        <dbReference type="SAM" id="MobiDB-lite"/>
    </source>
</evidence>
<dbReference type="EMBL" id="JADNRY010000510">
    <property type="protein sequence ID" value="KAF9045864.1"/>
    <property type="molecule type" value="Genomic_DNA"/>
</dbReference>